<evidence type="ECO:0000256" key="3">
    <source>
        <dbReference type="ARBA" id="ARBA00010600"/>
    </source>
</evidence>
<evidence type="ECO:0000256" key="7">
    <source>
        <dbReference type="ARBA" id="ARBA00022679"/>
    </source>
</evidence>
<keyword evidence="17" id="KW-1185">Reference proteome</keyword>
<feature type="transmembrane region" description="Helical" evidence="14">
    <location>
        <begin position="46"/>
        <end position="64"/>
    </location>
</feature>
<keyword evidence="7" id="KW-0808">Transferase</keyword>
<feature type="domain" description="LicD/FKTN/FKRP nucleotidyltransferase" evidence="15">
    <location>
        <begin position="206"/>
        <end position="246"/>
    </location>
</feature>
<evidence type="ECO:0000256" key="9">
    <source>
        <dbReference type="ARBA" id="ARBA00022824"/>
    </source>
</evidence>
<evidence type="ECO:0000256" key="13">
    <source>
        <dbReference type="ARBA" id="ARBA00048064"/>
    </source>
</evidence>
<comment type="similarity">
    <text evidence="3">Belongs to the ALG10 glucosyltransferase family.</text>
</comment>
<organism evidence="17">
    <name type="scientific">Perkinsus marinus (strain ATCC 50983 / TXsc)</name>
    <dbReference type="NCBI Taxonomy" id="423536"/>
    <lineage>
        <taxon>Eukaryota</taxon>
        <taxon>Sar</taxon>
        <taxon>Alveolata</taxon>
        <taxon>Perkinsozoa</taxon>
        <taxon>Perkinsea</taxon>
        <taxon>Perkinsida</taxon>
        <taxon>Perkinsidae</taxon>
        <taxon>Perkinsus</taxon>
    </lineage>
</organism>
<evidence type="ECO:0000256" key="6">
    <source>
        <dbReference type="ARBA" id="ARBA00022676"/>
    </source>
</evidence>
<evidence type="ECO:0000256" key="8">
    <source>
        <dbReference type="ARBA" id="ARBA00022692"/>
    </source>
</evidence>
<evidence type="ECO:0000256" key="4">
    <source>
        <dbReference type="ARBA" id="ARBA00011967"/>
    </source>
</evidence>
<feature type="transmembrane region" description="Helical" evidence="14">
    <location>
        <begin position="362"/>
        <end position="383"/>
    </location>
</feature>
<dbReference type="GeneID" id="9048776"/>
<reference evidence="16 17" key="1">
    <citation type="submission" date="2008-07" db="EMBL/GenBank/DDBJ databases">
        <authorList>
            <person name="El-Sayed N."/>
            <person name="Caler E."/>
            <person name="Inman J."/>
            <person name="Amedeo P."/>
            <person name="Hass B."/>
            <person name="Wortman J."/>
        </authorList>
    </citation>
    <scope>NUCLEOTIDE SEQUENCE [LARGE SCALE GENOMIC DNA]</scope>
    <source>
        <strain evidence="17">ATCC 50983 / TXsc</strain>
    </source>
</reference>
<feature type="transmembrane region" description="Helical" evidence="14">
    <location>
        <begin position="473"/>
        <end position="490"/>
    </location>
</feature>
<gene>
    <name evidence="16" type="ORF">Pmar_PMAR005103</name>
</gene>
<dbReference type="OrthoDB" id="426583at2759"/>
<keyword evidence="11 14" id="KW-0472">Membrane</keyword>
<protein>
    <recommendedName>
        <fullName evidence="5">Dol-P-Glc:Glc(2)Man(9)GlcNAc(2)-PP-Dol alpha-1,2-glucosyltransferase</fullName>
        <ecNumber evidence="4">2.4.1.256</ecNumber>
    </recommendedName>
</protein>
<keyword evidence="6" id="KW-0328">Glycosyltransferase</keyword>
<dbReference type="GO" id="GO:0106073">
    <property type="term" value="F:dolichyl pyrophosphate Glc2Man9GlcNAc2 alpha-1,2-glucosyltransferase activity"/>
    <property type="evidence" value="ECO:0007669"/>
    <property type="project" value="UniProtKB-EC"/>
</dbReference>
<comment type="pathway">
    <text evidence="2">Protein modification; protein glycosylation.</text>
</comment>
<dbReference type="AlphaFoldDB" id="C5KAM2"/>
<feature type="transmembrane region" description="Helical" evidence="14">
    <location>
        <begin position="76"/>
        <end position="94"/>
    </location>
</feature>
<comment type="catalytic activity">
    <reaction evidence="13">
        <text>an alpha-D-Glc-(1-&gt;3)-alpha-D-Glc-(1-&gt;3)-alpha-D-Man-(1-&gt;2)-alpha-D-Man-(1-&gt;2)-alpha-D-Man-(1-&gt;3)-[alpha-D-Man-(1-&gt;2)-alpha-D-Man-(1-&gt;3)-[alpha-D-Man-(1-&gt;2)-alpha-D-Man-(1-&gt;6)]-alpha-D-Man-(1-&gt;6)]-beta-D-Man-(1-&gt;4)-beta-D-GlcNAc-(1-&gt;4)-alpha-D-GlcNAc-diphospho-di-trans,poly-cis-dolichol + a di-trans,poly-cis-dolichyl beta-D-glucosyl phosphate = a alpha-D-Glc-(1-&gt;2)-alpha-D-Glc-(1-&gt;3)-alpha-D-Glc-(1-&gt;3)-alpha-D-Man-(1-&gt;2)-alpha-D-Man-(1-&gt;2)-alpha-D-Man-(1-&gt;3)-[alpha-D-Man-(1-&gt;2)-alpha-D-Man-(1-&gt;3)-[alpha-D-Man-(1-&gt;2)-alpha-D-Man-(1-&gt;6)]-alpha-D-Man-(1-&gt;6)]-beta-D-Man-(1-&gt;4)-beta-D-GlcNAc-(1-&gt;4)-alpha-D-GlcNAc-diphospho-di-trans,poly-cis-dolichol + a di-trans,poly-cis-dolichyl phosphate + H(+)</text>
        <dbReference type="Rhea" id="RHEA:29543"/>
        <dbReference type="Rhea" id="RHEA-COMP:19498"/>
        <dbReference type="Rhea" id="RHEA-COMP:19502"/>
        <dbReference type="Rhea" id="RHEA-COMP:19512"/>
        <dbReference type="Rhea" id="RHEA-COMP:19522"/>
        <dbReference type="ChEBI" id="CHEBI:15378"/>
        <dbReference type="ChEBI" id="CHEBI:57525"/>
        <dbReference type="ChEBI" id="CHEBI:57683"/>
        <dbReference type="ChEBI" id="CHEBI:132522"/>
        <dbReference type="ChEBI" id="CHEBI:132523"/>
        <dbReference type="EC" id="2.4.1.256"/>
    </reaction>
    <physiologicalReaction direction="left-to-right" evidence="13">
        <dbReference type="Rhea" id="RHEA:29544"/>
    </physiologicalReaction>
</comment>
<evidence type="ECO:0000256" key="1">
    <source>
        <dbReference type="ARBA" id="ARBA00004477"/>
    </source>
</evidence>
<dbReference type="GO" id="GO:0005789">
    <property type="term" value="C:endoplasmic reticulum membrane"/>
    <property type="evidence" value="ECO:0007669"/>
    <property type="project" value="UniProtKB-SubCell"/>
</dbReference>
<feature type="transmembrane region" description="Helical" evidence="14">
    <location>
        <begin position="551"/>
        <end position="570"/>
    </location>
</feature>
<proteinExistence type="inferred from homology"/>
<evidence type="ECO:0000259" key="15">
    <source>
        <dbReference type="Pfam" id="PF04991"/>
    </source>
</evidence>
<evidence type="ECO:0000256" key="11">
    <source>
        <dbReference type="ARBA" id="ARBA00023136"/>
    </source>
</evidence>
<comment type="subcellular location">
    <subcellularLocation>
        <location evidence="1">Endoplasmic reticulum membrane</location>
        <topology evidence="1">Multi-pass membrane protein</topology>
    </subcellularLocation>
</comment>
<feature type="transmembrane region" description="Helical" evidence="14">
    <location>
        <begin position="429"/>
        <end position="452"/>
    </location>
</feature>
<sequence>MVIPIPALPRDNAEPTDFAKEARPVMVILIVLQLTLGSCRLYTLDIFGGVWTIVLACFGIWAYAGSRGPYMNDVMFWGLLTFFCMWIFDLIMFLERVFKNHTPLFISSSPNEGSSFNFTAFQGLIGHRGTRMIVFGSGRDIAQSPWLEITCEEDIYAAPVEHALFGGDEHLKAHTSGHSLPNGLTQRDRLDSLVKTYAAMVRAFEEVGLDVFLESSCLIGYVRHNGNPIPWDMDIDIGLLQDDCRRVFPGGNAEMYHRISALLGPEYSVDKMGCDCGDSCEGDDGRMVGHVADKVTGFGVDIFSYATVTPDDLRPWQQQDGGRWLERVKDRDDYTFPEEALLPLQRATFAGFLIMHRDPTPIVAALSTVLLSTLGALGINSYVPNAYMDEIFHVPQTQAYCSGHLKEWDDHITTLPGLYFWAAVDMHRLLAVIASLWTYILTALGFIAFLLYNGSIVVGHKENHVASWHWAQIPYLILTVTFFMGPLGWLSTIRSVINGGPLRPIMDTGVMTVSYLMLRFGTIVHPFLLADNRHFTFYLWRHLLRHSTFRIGVLPLAVMVIVRGIGNSGWAVRFFHKTENKIAAVVFALCCVLALVPSPLLELRYFNIPALGVLLVYVDCEDNATKLCATAAWMALINTFDNQRKDYKDTFREGEFDV</sequence>
<keyword evidence="9" id="KW-0256">Endoplasmic reticulum</keyword>
<dbReference type="Pfam" id="PF04991">
    <property type="entry name" value="LicD"/>
    <property type="match status" value="1"/>
</dbReference>
<evidence type="ECO:0000256" key="14">
    <source>
        <dbReference type="SAM" id="Phobius"/>
    </source>
</evidence>
<evidence type="ECO:0000256" key="2">
    <source>
        <dbReference type="ARBA" id="ARBA00004922"/>
    </source>
</evidence>
<dbReference type="RefSeq" id="XP_002786402.1">
    <property type="nucleotide sequence ID" value="XM_002786356.1"/>
</dbReference>
<feature type="transmembrane region" description="Helical" evidence="14">
    <location>
        <begin position="582"/>
        <end position="601"/>
    </location>
</feature>
<keyword evidence="10 14" id="KW-1133">Transmembrane helix</keyword>
<evidence type="ECO:0000256" key="12">
    <source>
        <dbReference type="ARBA" id="ARBA00044727"/>
    </source>
</evidence>
<dbReference type="PANTHER" id="PTHR12989:SF10">
    <property type="entry name" value="DOL-P-GLC:GLC(2)MAN(9)GLCNAC(2)-PP-DOL ALPHA-1,2-GLUCOSYLTRANSFERASE-RELATED"/>
    <property type="match status" value="1"/>
</dbReference>
<evidence type="ECO:0000256" key="10">
    <source>
        <dbReference type="ARBA" id="ARBA00022989"/>
    </source>
</evidence>
<dbReference type="InterPro" id="IPR016900">
    <property type="entry name" value="Alg10"/>
</dbReference>
<evidence type="ECO:0000313" key="17">
    <source>
        <dbReference type="Proteomes" id="UP000007800"/>
    </source>
</evidence>
<evidence type="ECO:0000256" key="5">
    <source>
        <dbReference type="ARBA" id="ARBA00018512"/>
    </source>
</evidence>
<dbReference type="Pfam" id="PF04922">
    <property type="entry name" value="DIE2_ALG10"/>
    <property type="match status" value="2"/>
</dbReference>
<dbReference type="InterPro" id="IPR007074">
    <property type="entry name" value="LicD/FKTN/FKRP_NTP_transf"/>
</dbReference>
<accession>C5KAM2</accession>
<keyword evidence="8 14" id="KW-0812">Transmembrane</keyword>
<dbReference type="InParanoid" id="C5KAM2"/>
<dbReference type="PANTHER" id="PTHR12989">
    <property type="entry name" value="ALPHA-1,2-GLUCOSYLTRANSFERASE ALG10"/>
    <property type="match status" value="1"/>
</dbReference>
<dbReference type="EC" id="2.4.1.256" evidence="4"/>
<evidence type="ECO:0000313" key="16">
    <source>
        <dbReference type="EMBL" id="EER18198.1"/>
    </source>
</evidence>
<dbReference type="GO" id="GO:0006488">
    <property type="term" value="P:dolichol-linked oligosaccharide biosynthetic process"/>
    <property type="evidence" value="ECO:0007669"/>
    <property type="project" value="InterPro"/>
</dbReference>
<dbReference type="EMBL" id="GG671811">
    <property type="protein sequence ID" value="EER18198.1"/>
    <property type="molecule type" value="Genomic_DNA"/>
</dbReference>
<name>C5KAM2_PERM5</name>
<comment type="function">
    <text evidence="12">Dol-P-Glc:Glc(2)Man(9)GlcNAc(2)-PP-Dol alpha-1,2-glucosyltransferase that operates in the biosynthetic pathway of dolichol-linked oligosaccharides, the glycan precursors employed in protein asparagine (N)-glycosylation. The assembly of dolichol-linked oligosaccharides begins on the cytosolic side of the endoplasmic reticulum membrane and finishes in its lumen. The sequential addition of sugars to dolichol pyrophosphate produces dolichol-linked oligosaccharides containing fourteen sugars, including two GlcNAcs, nine mannoses and three glucoses. Once assembled, the oligosaccharide is transferred from the lipid to nascent proteins by oligosaccharyltransferases. In the lumen of the endoplasmic reticulum, adds the third and last glucose residue from dolichyl phosphate glucose (Dol-P-Glc) onto the lipid-linked oligosaccharide intermediate Glc(2)Man(9)GlcNAc(2)-PP-Dol to produce Glc(3)Man(9)GlcNAc(2)-PP-Dol.</text>
</comment>
<dbReference type="Proteomes" id="UP000007800">
    <property type="component" value="Unassembled WGS sequence"/>
</dbReference>
<feature type="transmembrane region" description="Helical" evidence="14">
    <location>
        <begin position="510"/>
        <end position="530"/>
    </location>
</feature>